<comment type="subcellular location">
    <subcellularLocation>
        <location evidence="3">Membrane</location>
        <topology evidence="3">Single-pass type II membrane protein</topology>
    </subcellularLocation>
</comment>
<evidence type="ECO:0000313" key="4">
    <source>
        <dbReference type="EMBL" id="MQN89133.1"/>
    </source>
</evidence>
<dbReference type="InterPro" id="IPR000223">
    <property type="entry name" value="Pept_S26A_signal_pept_1"/>
</dbReference>
<gene>
    <name evidence="4" type="primary">lepB</name>
    <name evidence="4" type="ORF">F7D59_04485</name>
</gene>
<evidence type="ECO:0000313" key="5">
    <source>
        <dbReference type="Proteomes" id="UP000420635"/>
    </source>
</evidence>
<dbReference type="GO" id="GO:0009003">
    <property type="term" value="F:signal peptidase activity"/>
    <property type="evidence" value="ECO:0007669"/>
    <property type="project" value="UniProtKB-EC"/>
</dbReference>
<dbReference type="GO" id="GO:0006465">
    <property type="term" value="P:signal peptide processing"/>
    <property type="evidence" value="ECO:0007669"/>
    <property type="project" value="InterPro"/>
</dbReference>
<reference evidence="5" key="1">
    <citation type="submission" date="2019-09" db="EMBL/GenBank/DDBJ databases">
        <title>Distinct polysaccharide growth profiles of human intestinal Prevotella copri isolates.</title>
        <authorList>
            <person name="Fehlner-Peach H."/>
            <person name="Magnabosco C."/>
            <person name="Raghavan V."/>
            <person name="Scher J.U."/>
            <person name="Tett A."/>
            <person name="Cox L.M."/>
            <person name="Gottsegen C."/>
            <person name="Watters A."/>
            <person name="Wiltshire- Gordon J.D."/>
            <person name="Segata N."/>
            <person name="Bonneau R."/>
            <person name="Littman D.R."/>
        </authorList>
    </citation>
    <scope>NUCLEOTIDE SEQUENCE [LARGE SCALE GENOMIC DNA]</scope>
    <source>
        <strain evidence="5">iP54</strain>
    </source>
</reference>
<dbReference type="InterPro" id="IPR036286">
    <property type="entry name" value="LexA/Signal_pep-like_sf"/>
</dbReference>
<name>A0A646HGK9_9BACT</name>
<organism evidence="4 5">
    <name type="scientific">Segatella copri</name>
    <dbReference type="NCBI Taxonomy" id="165179"/>
    <lineage>
        <taxon>Bacteria</taxon>
        <taxon>Pseudomonadati</taxon>
        <taxon>Bacteroidota</taxon>
        <taxon>Bacteroidia</taxon>
        <taxon>Bacteroidales</taxon>
        <taxon>Prevotellaceae</taxon>
        <taxon>Segatella</taxon>
    </lineage>
</organism>
<dbReference type="EC" id="3.4.21.89" evidence="3"/>
<proteinExistence type="inferred from homology"/>
<evidence type="ECO:0000256" key="1">
    <source>
        <dbReference type="ARBA" id="ARBA00009370"/>
    </source>
</evidence>
<dbReference type="CDD" id="cd06530">
    <property type="entry name" value="S26_SPase_I"/>
    <property type="match status" value="2"/>
</dbReference>
<dbReference type="GO" id="GO:0004252">
    <property type="term" value="F:serine-type endopeptidase activity"/>
    <property type="evidence" value="ECO:0007669"/>
    <property type="project" value="InterPro"/>
</dbReference>
<dbReference type="RefSeq" id="WP_153112638.1">
    <property type="nucleotide sequence ID" value="NZ_VZAS01000027.1"/>
</dbReference>
<dbReference type="EMBL" id="VZBQ01000049">
    <property type="protein sequence ID" value="MQN89133.1"/>
    <property type="molecule type" value="Genomic_DNA"/>
</dbReference>
<dbReference type="Pfam" id="PF10502">
    <property type="entry name" value="Peptidase_S26"/>
    <property type="match status" value="1"/>
</dbReference>
<comment type="similarity">
    <text evidence="1 3">Belongs to the peptidase S26 family.</text>
</comment>
<dbReference type="GO" id="GO:0016020">
    <property type="term" value="C:membrane"/>
    <property type="evidence" value="ECO:0007669"/>
    <property type="project" value="UniProtKB-SubCell"/>
</dbReference>
<comment type="caution">
    <text evidence="4">The sequence shown here is derived from an EMBL/GenBank/DDBJ whole genome shotgun (WGS) entry which is preliminary data.</text>
</comment>
<sequence>MWCKNFCRFFRMILAIGGTYCLWLLCRVFLFDIFTIPTDSMLPTLCPGDRIIVNKTLMGARIYTDFHFDKQGGVLRCFRTNGLRNIRHNDIVVFNMPYKDSQIKFKINYVYCKRCVALPGDSISIKDSFYQNNNYEGLLGVEEEQQALALTPDSLLPDYVMNTIPHDPHLPWTIKNFGPLYVPRKGDVISMTPKEAVLYREVIEWETGKKLVVDWMSMMVMLNRSRLFAYRFKHDYYFLVGDHVINSQDARYWGMVPDDYIVGIVSKSF</sequence>
<dbReference type="NCBIfam" id="TIGR02227">
    <property type="entry name" value="sigpep_I_bact"/>
    <property type="match status" value="1"/>
</dbReference>
<keyword evidence="3" id="KW-0645">Protease</keyword>
<dbReference type="PRINTS" id="PR00727">
    <property type="entry name" value="LEADERPTASE"/>
</dbReference>
<dbReference type="Proteomes" id="UP000420635">
    <property type="component" value="Unassembled WGS sequence"/>
</dbReference>
<accession>A0A646HGK9</accession>
<comment type="catalytic activity">
    <reaction evidence="3">
        <text>Cleavage of hydrophobic, N-terminal signal or leader sequences from secreted and periplasmic proteins.</text>
        <dbReference type="EC" id="3.4.21.89"/>
    </reaction>
</comment>
<evidence type="ECO:0000256" key="3">
    <source>
        <dbReference type="RuleBase" id="RU362042"/>
    </source>
</evidence>
<dbReference type="Gene3D" id="2.10.109.10">
    <property type="entry name" value="Umud Fragment, subunit A"/>
    <property type="match status" value="1"/>
</dbReference>
<protein>
    <recommendedName>
        <fullName evidence="2 3">Signal peptidase I</fullName>
        <ecNumber evidence="3">3.4.21.89</ecNumber>
    </recommendedName>
</protein>
<dbReference type="SUPFAM" id="SSF51306">
    <property type="entry name" value="LexA/Signal peptidase"/>
    <property type="match status" value="1"/>
</dbReference>
<dbReference type="PANTHER" id="PTHR43390">
    <property type="entry name" value="SIGNAL PEPTIDASE I"/>
    <property type="match status" value="1"/>
</dbReference>
<dbReference type="AlphaFoldDB" id="A0A646HGK9"/>
<evidence type="ECO:0000256" key="2">
    <source>
        <dbReference type="ARBA" id="ARBA00019232"/>
    </source>
</evidence>
<dbReference type="InterPro" id="IPR019533">
    <property type="entry name" value="Peptidase_S26"/>
</dbReference>
<keyword evidence="3 4" id="KW-0378">Hydrolase</keyword>
<dbReference type="PANTHER" id="PTHR43390:SF1">
    <property type="entry name" value="CHLOROPLAST PROCESSING PEPTIDASE"/>
    <property type="match status" value="1"/>
</dbReference>